<gene>
    <name evidence="3" type="ORF">G5C65_25325</name>
</gene>
<comment type="caution">
    <text evidence="3">The sequence shown here is derived from an EMBL/GenBank/DDBJ whole genome shotgun (WGS) entry which is preliminary data.</text>
</comment>
<name>A0A6G4X3A3_9ACTN</name>
<evidence type="ECO:0000313" key="4">
    <source>
        <dbReference type="Proteomes" id="UP000477722"/>
    </source>
</evidence>
<evidence type="ECO:0000259" key="2">
    <source>
        <dbReference type="Pfam" id="PF17940"/>
    </source>
</evidence>
<proteinExistence type="predicted"/>
<accession>A0A6G4X3A3</accession>
<evidence type="ECO:0000313" key="3">
    <source>
        <dbReference type="EMBL" id="NGO71612.1"/>
    </source>
</evidence>
<protein>
    <recommendedName>
        <fullName evidence="2">Tetracyclin repressor-like C-terminal group 31 domain-containing protein</fullName>
    </recommendedName>
</protein>
<reference evidence="3 4" key="1">
    <citation type="submission" date="2020-02" db="EMBL/GenBank/DDBJ databases">
        <title>Whole-genome analyses of novel actinobacteria.</title>
        <authorList>
            <person name="Sahin N."/>
            <person name="Tatar D."/>
        </authorList>
    </citation>
    <scope>NUCLEOTIDE SEQUENCE [LARGE SCALE GENOMIC DNA]</scope>
    <source>
        <strain evidence="3 4">SB3404</strain>
    </source>
</reference>
<dbReference type="Pfam" id="PF17940">
    <property type="entry name" value="TetR_C_31"/>
    <property type="match status" value="1"/>
</dbReference>
<dbReference type="AlphaFoldDB" id="A0A6G4X3A3"/>
<evidence type="ECO:0000256" key="1">
    <source>
        <dbReference type="SAM" id="MobiDB-lite"/>
    </source>
</evidence>
<dbReference type="InterPro" id="IPR041583">
    <property type="entry name" value="TetR_C_31"/>
</dbReference>
<dbReference type="InterPro" id="IPR036271">
    <property type="entry name" value="Tet_transcr_reg_TetR-rel_C_sf"/>
</dbReference>
<organism evidence="3 4">
    <name type="scientific">Streptomyces boncukensis</name>
    <dbReference type="NCBI Taxonomy" id="2711219"/>
    <lineage>
        <taxon>Bacteria</taxon>
        <taxon>Bacillati</taxon>
        <taxon>Actinomycetota</taxon>
        <taxon>Actinomycetes</taxon>
        <taxon>Kitasatosporales</taxon>
        <taxon>Streptomycetaceae</taxon>
        <taxon>Streptomyces</taxon>
    </lineage>
</organism>
<feature type="region of interest" description="Disordered" evidence="1">
    <location>
        <begin position="38"/>
        <end position="58"/>
    </location>
</feature>
<dbReference type="Gene3D" id="1.10.357.10">
    <property type="entry name" value="Tetracycline Repressor, domain 2"/>
    <property type="match status" value="1"/>
</dbReference>
<keyword evidence="4" id="KW-1185">Reference proteome</keyword>
<dbReference type="SUPFAM" id="SSF48498">
    <property type="entry name" value="Tetracyclin repressor-like, C-terminal domain"/>
    <property type="match status" value="1"/>
</dbReference>
<sequence length="58" mass="5993">MRGDLQELARAAGAADPGALADQLSILLDGAMSQSLITGSPEPARQARTMAATLLSRR</sequence>
<feature type="domain" description="Tetracyclin repressor-like C-terminal group 31" evidence="2">
    <location>
        <begin position="5"/>
        <end position="56"/>
    </location>
</feature>
<dbReference type="EMBL" id="JAAKZZ010000326">
    <property type="protein sequence ID" value="NGO71612.1"/>
    <property type="molecule type" value="Genomic_DNA"/>
</dbReference>
<dbReference type="Proteomes" id="UP000477722">
    <property type="component" value="Unassembled WGS sequence"/>
</dbReference>